<dbReference type="Gramene" id="KQK07493">
    <property type="protein sequence ID" value="KQK07493"/>
    <property type="gene ID" value="BRADI_2g35767v3"/>
</dbReference>
<evidence type="ECO:0000259" key="8">
    <source>
        <dbReference type="Pfam" id="PF18052"/>
    </source>
</evidence>
<keyword evidence="13" id="KW-1185">Reference proteome</keyword>
<evidence type="ECO:0000259" key="7">
    <source>
        <dbReference type="Pfam" id="PF00931"/>
    </source>
</evidence>
<feature type="domain" description="R13L1/DRL21-like LRR repeat region" evidence="10">
    <location>
        <begin position="815"/>
        <end position="929"/>
    </location>
</feature>
<dbReference type="GeneID" id="100832236"/>
<protein>
    <recommendedName>
        <fullName evidence="14">AAA+ ATPase domain-containing protein</fullName>
    </recommendedName>
</protein>
<dbReference type="eggNOG" id="KOG4658">
    <property type="taxonomic scope" value="Eukaryota"/>
</dbReference>
<keyword evidence="3" id="KW-0677">Repeat</keyword>
<keyword evidence="2" id="KW-0433">Leucine-rich repeat</keyword>
<dbReference type="InterPro" id="IPR032675">
    <property type="entry name" value="LRR_dom_sf"/>
</dbReference>
<keyword evidence="6" id="KW-0067">ATP-binding</keyword>
<dbReference type="STRING" id="15368.I1HLT0"/>
<dbReference type="OMA" id="AIRGAQW"/>
<dbReference type="RefSeq" id="XP_010231699.1">
    <property type="nucleotide sequence ID" value="XM_010233397.3"/>
</dbReference>
<dbReference type="Pfam" id="PF00931">
    <property type="entry name" value="NB-ARC"/>
    <property type="match status" value="1"/>
</dbReference>
<reference evidence="11 12" key="1">
    <citation type="journal article" date="2010" name="Nature">
        <title>Genome sequencing and analysis of the model grass Brachypodium distachyon.</title>
        <authorList>
            <consortium name="International Brachypodium Initiative"/>
        </authorList>
    </citation>
    <scope>NUCLEOTIDE SEQUENCE [LARGE SCALE GENOMIC DNA]</scope>
    <source>
        <strain evidence="11">Bd21</strain>
        <strain evidence="12">cv. Bd21</strain>
    </source>
</reference>
<dbReference type="InterPro" id="IPR058922">
    <property type="entry name" value="WHD_DRP"/>
</dbReference>
<reference evidence="12" key="3">
    <citation type="submission" date="2018-08" db="UniProtKB">
        <authorList>
            <consortium name="EnsemblPlants"/>
        </authorList>
    </citation>
    <scope>IDENTIFICATION</scope>
    <source>
        <strain evidence="12">cv. Bd21</strain>
    </source>
</reference>
<dbReference type="GO" id="GO:0005524">
    <property type="term" value="F:ATP binding"/>
    <property type="evidence" value="ECO:0007669"/>
    <property type="project" value="UniProtKB-KW"/>
</dbReference>
<gene>
    <name evidence="12" type="primary">LOC100832236</name>
    <name evidence="11" type="ORF">BRADI_2g35767v3</name>
</gene>
<dbReference type="InterPro" id="IPR042197">
    <property type="entry name" value="Apaf_helical"/>
</dbReference>
<evidence type="ECO:0000256" key="3">
    <source>
        <dbReference type="ARBA" id="ARBA00022737"/>
    </source>
</evidence>
<feature type="domain" description="NB-ARC" evidence="7">
    <location>
        <begin position="293"/>
        <end position="460"/>
    </location>
</feature>
<dbReference type="RefSeq" id="XP_024315712.1">
    <property type="nucleotide sequence ID" value="XM_024459944.1"/>
</dbReference>
<dbReference type="GO" id="GO:0043531">
    <property type="term" value="F:ADP binding"/>
    <property type="evidence" value="ECO:0007669"/>
    <property type="project" value="InterPro"/>
</dbReference>
<dbReference type="InterPro" id="IPR036388">
    <property type="entry name" value="WH-like_DNA-bd_sf"/>
</dbReference>
<dbReference type="PANTHER" id="PTHR36766">
    <property type="entry name" value="PLANT BROAD-SPECTRUM MILDEW RESISTANCE PROTEIN RPW8"/>
    <property type="match status" value="1"/>
</dbReference>
<dbReference type="InterPro" id="IPR056789">
    <property type="entry name" value="LRR_R13L1-DRL21"/>
</dbReference>
<dbReference type="InterPro" id="IPR041118">
    <property type="entry name" value="Rx_N"/>
</dbReference>
<dbReference type="Gene3D" id="1.20.5.4130">
    <property type="match status" value="1"/>
</dbReference>
<name>I1HLT0_BRADI</name>
<evidence type="ECO:0000259" key="10">
    <source>
        <dbReference type="Pfam" id="PF25019"/>
    </source>
</evidence>
<evidence type="ECO:0000256" key="6">
    <source>
        <dbReference type="ARBA" id="ARBA00022840"/>
    </source>
</evidence>
<dbReference type="Pfam" id="PF25019">
    <property type="entry name" value="LRR_R13L1-DRL21"/>
    <property type="match status" value="1"/>
</dbReference>
<dbReference type="EMBL" id="CM000881">
    <property type="protein sequence ID" value="KQK07493.1"/>
    <property type="molecule type" value="Genomic_DNA"/>
</dbReference>
<feature type="domain" description="Disease resistance N-terminal" evidence="8">
    <location>
        <begin position="12"/>
        <end position="94"/>
    </location>
</feature>
<evidence type="ECO:0000256" key="5">
    <source>
        <dbReference type="ARBA" id="ARBA00022821"/>
    </source>
</evidence>
<dbReference type="InterPro" id="IPR027417">
    <property type="entry name" value="P-loop_NTPase"/>
</dbReference>
<dbReference type="Proteomes" id="UP000008810">
    <property type="component" value="Chromosome 2"/>
</dbReference>
<dbReference type="PRINTS" id="PR00364">
    <property type="entry name" value="DISEASERSIST"/>
</dbReference>
<dbReference type="Pfam" id="PF18052">
    <property type="entry name" value="Rx_N"/>
    <property type="match status" value="1"/>
</dbReference>
<evidence type="ECO:0000313" key="12">
    <source>
        <dbReference type="EnsemblPlants" id="KQK07493"/>
    </source>
</evidence>
<dbReference type="HOGENOM" id="CLU_000837_8_4_1"/>
<dbReference type="RefSeq" id="XP_024315711.1">
    <property type="nucleotide sequence ID" value="XM_024459943.1"/>
</dbReference>
<dbReference type="Gene3D" id="3.40.50.300">
    <property type="entry name" value="P-loop containing nucleotide triphosphate hydrolases"/>
    <property type="match status" value="1"/>
</dbReference>
<dbReference type="ExpressionAtlas" id="I1HLT0">
    <property type="expression patterns" value="baseline"/>
</dbReference>
<dbReference type="OrthoDB" id="685117at2759"/>
<reference evidence="11" key="2">
    <citation type="submission" date="2017-06" db="EMBL/GenBank/DDBJ databases">
        <title>WGS assembly of Brachypodium distachyon.</title>
        <authorList>
            <consortium name="The International Brachypodium Initiative"/>
            <person name="Lucas S."/>
            <person name="Harmon-Smith M."/>
            <person name="Lail K."/>
            <person name="Tice H."/>
            <person name="Grimwood J."/>
            <person name="Bruce D."/>
            <person name="Barry K."/>
            <person name="Shu S."/>
            <person name="Lindquist E."/>
            <person name="Wang M."/>
            <person name="Pitluck S."/>
            <person name="Vogel J.P."/>
            <person name="Garvin D.F."/>
            <person name="Mockler T.C."/>
            <person name="Schmutz J."/>
            <person name="Rokhsar D."/>
            <person name="Bevan M.W."/>
        </authorList>
    </citation>
    <scope>NUCLEOTIDE SEQUENCE</scope>
    <source>
        <strain evidence="11">Bd21</strain>
    </source>
</reference>
<dbReference type="Gene3D" id="1.10.10.10">
    <property type="entry name" value="Winged helix-like DNA-binding domain superfamily/Winged helix DNA-binding domain"/>
    <property type="match status" value="1"/>
</dbReference>
<accession>I1HLT0</accession>
<evidence type="ECO:0000313" key="13">
    <source>
        <dbReference type="Proteomes" id="UP000008810"/>
    </source>
</evidence>
<dbReference type="SUPFAM" id="SSF52047">
    <property type="entry name" value="RNI-like"/>
    <property type="match status" value="1"/>
</dbReference>
<dbReference type="PANTHER" id="PTHR36766:SF30">
    <property type="entry name" value="TIR-NBS TYPE DISEASE RESISTANCE PROTEIN-RELATED"/>
    <property type="match status" value="1"/>
</dbReference>
<dbReference type="GO" id="GO:0098542">
    <property type="term" value="P:defense response to other organism"/>
    <property type="evidence" value="ECO:0000318"/>
    <property type="project" value="GO_Central"/>
</dbReference>
<dbReference type="Pfam" id="PF23559">
    <property type="entry name" value="WHD_DRP"/>
    <property type="match status" value="1"/>
</dbReference>
<keyword evidence="5" id="KW-0611">Plant defense</keyword>
<feature type="domain" description="Disease resistance protein winged helix" evidence="9">
    <location>
        <begin position="545"/>
        <end position="614"/>
    </location>
</feature>
<proteinExistence type="inferred from homology"/>
<keyword evidence="4" id="KW-0547">Nucleotide-binding</keyword>
<evidence type="ECO:0000313" key="11">
    <source>
        <dbReference type="EMBL" id="KQK07493.1"/>
    </source>
</evidence>
<organism evidence="11">
    <name type="scientific">Brachypodium distachyon</name>
    <name type="common">Purple false brome</name>
    <name type="synonym">Trachynia distachya</name>
    <dbReference type="NCBI Taxonomy" id="15368"/>
    <lineage>
        <taxon>Eukaryota</taxon>
        <taxon>Viridiplantae</taxon>
        <taxon>Streptophyta</taxon>
        <taxon>Embryophyta</taxon>
        <taxon>Tracheophyta</taxon>
        <taxon>Spermatophyta</taxon>
        <taxon>Magnoliopsida</taxon>
        <taxon>Liliopsida</taxon>
        <taxon>Poales</taxon>
        <taxon>Poaceae</taxon>
        <taxon>BOP clade</taxon>
        <taxon>Pooideae</taxon>
        <taxon>Stipodae</taxon>
        <taxon>Brachypodieae</taxon>
        <taxon>Brachypodium</taxon>
    </lineage>
</organism>
<dbReference type="KEGG" id="bdi:100832236"/>
<dbReference type="SUPFAM" id="SSF52058">
    <property type="entry name" value="L domain-like"/>
    <property type="match status" value="1"/>
</dbReference>
<sequence>MEPAAITGAQWVVGKALSPLSDGLVEAWAATSELGPNIEALKMELLYAQAMLENARGREIPSQALGELLQRLRGLAYGADDVLDELDYFRIQDELEGTFEAAVDDDGRGCFHNLVRDGRHTAKAAAKQLGCCSCSALIHDYKPEDPCKCVRRLASRAHAVGKRFLCSSPQLVRCDGRGDDNRHAPRVPKLKFDRVDVSRKMKCIVEQLKPVCSKVSSILDLELLGSAVAKLELLGSAVAKLESLGSNRAMGNVASSTTSRSITTSQALEPKLYGREPEKKTIVEDITRGAYIHRDLTVVPIVGPGGIGKTTLTQDIYNSQEVQDHFQIRVWICVSLDFSVYRLTQEILSSIPKAEDEKNERTDDAIKNLDQLQKLVQRRLKNKRFLLVLDDIWSYGNEDEWKRFLVPFTEEQGKGNIVLATTRFLHVAEIVKKGDKSLPLEGLGPKDYWRLFLACVFDERNQQCNDGELLQIGKMIVEKLKGSPLAAKTVGRLLRKNLTVDHWTRVLESKEWESQTSDHDIMPALKLSYDFLPFQLQQCFSCWALFPEDYKFDCEELIHFWIGLDILRPSHTTKRIEEIGRNNLNELVSYGFFIEVTGKSDKQYVMHDLLHDLALKVSSQECLHLASSSPRPVEIAPSIYHLSISLSPANSGDGIMDEKFKKELGKIKNILKSENLHTLMLFGDYDANFLRIFSDLFKDAKKLRVVHLSTMYYSVESLLHNFSKLIHLRYLRLVPQFGSKEHLPSSISRFYQLRVLDIRRGSHSSLRDMSNLVKLRHFLSYNVEHHSNISNVGKLDSLQELQRFEVRKESNGFELRELGHLEELGGSLGIYNLENVQASEAHEAKLMYKRHLQKLTLSWNKGRSNTNPDVEDQILESLRPHSNLHEVCIDGHGGVTCPTWLGTNLFTKGLEALRLDGVAWKSLPPLGEMWLIDESGEEYFGCIRGLNFDNLRRLELIGLPRFRKWVANEVCPWYFSLIEELTVEDCPELTELPFSNSNCYSSEGDVNGTCFPRLTTLKIWNCEKLLSLPPLPYGHTLCSVSLRRAGRDLKRLSYSNTNLSSFLTIEGNDDLPKLDETVLAFQNLTQLQELYIADCPPLAEKHLQMLTSLKTLEIDVSRILFLPLARSDVKWQVPVNTLMISNSEASGKELTRLLSRFPELFNLEIRDCEKITRLGIEVEQQKQIAEDVVTEDAVAEQDEEEDGLLLLGPRLTGSLQELWISSCSKLVLTSGGGGLQAMCSLTEITIQDCPKFLSAYKTSSLCSSRPFPSSLQRLWLVGPMEGMETLAPLSNLTSLEELSLANLGEDLRCEGLWPLLAQGPLKELYVWSPNFFAGWDPAWGATSQEEQPLLSPSSKLQELSTDDIAGVLAAPICRLLSSSLTKLSIVSNKVTERFTKEQENALSLLSSLQELELKSCDKLRCLPAGLNKLTNLHRLQIWSCPAIRSLPKNGLPSSLQELDVSGCKNNELTQRCRRLKETIPNIIL</sequence>
<evidence type="ECO:0008006" key="14">
    <source>
        <dbReference type="Google" id="ProtNLM"/>
    </source>
</evidence>
<dbReference type="Gene3D" id="1.10.8.430">
    <property type="entry name" value="Helical domain of apoptotic protease-activating factors"/>
    <property type="match status" value="1"/>
</dbReference>
<evidence type="ECO:0000256" key="4">
    <source>
        <dbReference type="ARBA" id="ARBA00022741"/>
    </source>
</evidence>
<dbReference type="InterPro" id="IPR002182">
    <property type="entry name" value="NB-ARC"/>
</dbReference>
<dbReference type="EnsemblPlants" id="KQK07493">
    <property type="protein sequence ID" value="KQK07493"/>
    <property type="gene ID" value="BRADI_2g35767v3"/>
</dbReference>
<evidence type="ECO:0000259" key="9">
    <source>
        <dbReference type="Pfam" id="PF23559"/>
    </source>
</evidence>
<evidence type="ECO:0000256" key="1">
    <source>
        <dbReference type="ARBA" id="ARBA00008894"/>
    </source>
</evidence>
<dbReference type="SUPFAM" id="SSF52540">
    <property type="entry name" value="P-loop containing nucleoside triphosphate hydrolases"/>
    <property type="match status" value="1"/>
</dbReference>
<comment type="similarity">
    <text evidence="1">Belongs to the disease resistance NB-LRR family.</text>
</comment>
<dbReference type="RefSeq" id="XP_010231698.1">
    <property type="nucleotide sequence ID" value="XM_010233396.3"/>
</dbReference>
<dbReference type="Gene3D" id="3.80.10.10">
    <property type="entry name" value="Ribonuclease Inhibitor"/>
    <property type="match status" value="3"/>
</dbReference>
<evidence type="ECO:0000256" key="2">
    <source>
        <dbReference type="ARBA" id="ARBA00022614"/>
    </source>
</evidence>